<dbReference type="Pfam" id="PF02798">
    <property type="entry name" value="GST_N"/>
    <property type="match status" value="1"/>
</dbReference>
<dbReference type="CDD" id="cd03046">
    <property type="entry name" value="GST_N_GTT1_like"/>
    <property type="match status" value="1"/>
</dbReference>
<dbReference type="SUPFAM" id="SSF52833">
    <property type="entry name" value="Thioredoxin-like"/>
    <property type="match status" value="1"/>
</dbReference>
<dbReference type="SFLD" id="SFLDG00358">
    <property type="entry name" value="Main_(cytGST)"/>
    <property type="match status" value="1"/>
</dbReference>
<evidence type="ECO:0000313" key="4">
    <source>
        <dbReference type="EMBL" id="MBD2604355.1"/>
    </source>
</evidence>
<dbReference type="CDD" id="cd03207">
    <property type="entry name" value="GST_C_8"/>
    <property type="match status" value="1"/>
</dbReference>
<dbReference type="Gene3D" id="1.20.1050.10">
    <property type="match status" value="1"/>
</dbReference>
<comment type="caution">
    <text evidence="4">The sequence shown here is derived from an EMBL/GenBank/DDBJ whole genome shotgun (WGS) entry which is preliminary data.</text>
</comment>
<dbReference type="InterPro" id="IPR036282">
    <property type="entry name" value="Glutathione-S-Trfase_C_sf"/>
</dbReference>
<dbReference type="SUPFAM" id="SSF47616">
    <property type="entry name" value="GST C-terminal domain-like"/>
    <property type="match status" value="1"/>
</dbReference>
<dbReference type="SFLD" id="SFLDG01150">
    <property type="entry name" value="Main.1:_Beta-like"/>
    <property type="match status" value="1"/>
</dbReference>
<evidence type="ECO:0000259" key="3">
    <source>
        <dbReference type="PROSITE" id="PS50405"/>
    </source>
</evidence>
<dbReference type="EMBL" id="JACJTA010000011">
    <property type="protein sequence ID" value="MBD2604355.1"/>
    <property type="molecule type" value="Genomic_DNA"/>
</dbReference>
<accession>A0ABR8GMR1</accession>
<dbReference type="SFLD" id="SFLDS00019">
    <property type="entry name" value="Glutathione_Transferase_(cytos"/>
    <property type="match status" value="1"/>
</dbReference>
<reference evidence="4 5" key="1">
    <citation type="journal article" date="2020" name="ISME J.">
        <title>Comparative genomics reveals insights into cyanobacterial evolution and habitat adaptation.</title>
        <authorList>
            <person name="Chen M.Y."/>
            <person name="Teng W.K."/>
            <person name="Zhao L."/>
            <person name="Hu C.X."/>
            <person name="Zhou Y.K."/>
            <person name="Han B.P."/>
            <person name="Song L.R."/>
            <person name="Shu W.S."/>
        </authorList>
    </citation>
    <scope>NUCLEOTIDE SEQUENCE [LARGE SCALE GENOMIC DNA]</scope>
    <source>
        <strain evidence="4 5">FACHB-248</strain>
    </source>
</reference>
<dbReference type="PANTHER" id="PTHR44051">
    <property type="entry name" value="GLUTATHIONE S-TRANSFERASE-RELATED"/>
    <property type="match status" value="1"/>
</dbReference>
<proteinExistence type="inferred from homology"/>
<dbReference type="InterPro" id="IPR004046">
    <property type="entry name" value="GST_C"/>
</dbReference>
<dbReference type="InterPro" id="IPR040079">
    <property type="entry name" value="Glutathione_S-Trfase"/>
</dbReference>
<protein>
    <submittedName>
        <fullName evidence="4">Glutathione S-transferase family protein</fullName>
    </submittedName>
</protein>
<comment type="similarity">
    <text evidence="1">Belongs to the GST superfamily.</text>
</comment>
<keyword evidence="5" id="KW-1185">Reference proteome</keyword>
<evidence type="ECO:0000256" key="1">
    <source>
        <dbReference type="RuleBase" id="RU003494"/>
    </source>
</evidence>
<dbReference type="InterPro" id="IPR004045">
    <property type="entry name" value="Glutathione_S-Trfase_N"/>
</dbReference>
<sequence>MKLYEFAPTRSIRVRWVLQELGVEFEAISINMRAGEHRTPDFLTINPTGKLPVLVDGEHIITESVAIALYLGEKYPESNLVPTDLLLRAQLYRWLLFTATELEQPLWRIARHTFIYPEQLRLPAEIPLARQDFTSMAVVLENHLLDRQFVVGEHVTVADFVLAYTLDWANEVQLLATFPTLVDYMERMYKRPKASGRIAAALASLNQTSQ</sequence>
<dbReference type="InterPro" id="IPR010987">
    <property type="entry name" value="Glutathione-S-Trfase_C-like"/>
</dbReference>
<dbReference type="PROSITE" id="PS50404">
    <property type="entry name" value="GST_NTER"/>
    <property type="match status" value="1"/>
</dbReference>
<dbReference type="Proteomes" id="UP000660380">
    <property type="component" value="Unassembled WGS sequence"/>
</dbReference>
<dbReference type="RefSeq" id="WP_029631386.1">
    <property type="nucleotide sequence ID" value="NZ_JACJTA010000011.1"/>
</dbReference>
<dbReference type="PANTHER" id="PTHR44051:SF8">
    <property type="entry name" value="GLUTATHIONE S-TRANSFERASE GSTA"/>
    <property type="match status" value="1"/>
</dbReference>
<evidence type="ECO:0000259" key="2">
    <source>
        <dbReference type="PROSITE" id="PS50404"/>
    </source>
</evidence>
<feature type="domain" description="GST C-terminal" evidence="3">
    <location>
        <begin position="84"/>
        <end position="210"/>
    </location>
</feature>
<dbReference type="PROSITE" id="PS50405">
    <property type="entry name" value="GST_CTER"/>
    <property type="match status" value="1"/>
</dbReference>
<evidence type="ECO:0000313" key="5">
    <source>
        <dbReference type="Proteomes" id="UP000660380"/>
    </source>
</evidence>
<dbReference type="Pfam" id="PF00043">
    <property type="entry name" value="GST_C"/>
    <property type="match status" value="1"/>
</dbReference>
<name>A0ABR8GMR1_9CYAN</name>
<feature type="domain" description="GST N-terminal" evidence="2">
    <location>
        <begin position="1"/>
        <end position="79"/>
    </location>
</feature>
<dbReference type="InterPro" id="IPR036249">
    <property type="entry name" value="Thioredoxin-like_sf"/>
</dbReference>
<organism evidence="4 5">
    <name type="scientific">Scytonema hofmannii FACHB-248</name>
    <dbReference type="NCBI Taxonomy" id="1842502"/>
    <lineage>
        <taxon>Bacteria</taxon>
        <taxon>Bacillati</taxon>
        <taxon>Cyanobacteriota</taxon>
        <taxon>Cyanophyceae</taxon>
        <taxon>Nostocales</taxon>
        <taxon>Scytonemataceae</taxon>
        <taxon>Scytonema</taxon>
    </lineage>
</organism>
<gene>
    <name evidence="4" type="ORF">H6G81_07375</name>
</gene>
<dbReference type="Gene3D" id="3.40.30.10">
    <property type="entry name" value="Glutaredoxin"/>
    <property type="match status" value="1"/>
</dbReference>